<keyword evidence="3" id="KW-1185">Reference proteome</keyword>
<dbReference type="SUPFAM" id="SSF54060">
    <property type="entry name" value="His-Me finger endonucleases"/>
    <property type="match status" value="1"/>
</dbReference>
<dbReference type="InterPro" id="IPR010902">
    <property type="entry name" value="NUMOD4"/>
</dbReference>
<evidence type="ECO:0000313" key="2">
    <source>
        <dbReference type="EMBL" id="MST75009.1"/>
    </source>
</evidence>
<dbReference type="Pfam" id="PF07463">
    <property type="entry name" value="NUMOD4"/>
    <property type="match status" value="1"/>
</dbReference>
<proteinExistence type="predicted"/>
<organism evidence="2 3">
    <name type="scientific">Roseburia porci</name>
    <dbReference type="NCBI Taxonomy" id="2605790"/>
    <lineage>
        <taxon>Bacteria</taxon>
        <taxon>Bacillati</taxon>
        <taxon>Bacillota</taxon>
        <taxon>Clostridia</taxon>
        <taxon>Lachnospirales</taxon>
        <taxon>Lachnospiraceae</taxon>
        <taxon>Roseburia</taxon>
    </lineage>
</organism>
<reference evidence="2 3" key="1">
    <citation type="submission" date="2019-08" db="EMBL/GenBank/DDBJ databases">
        <title>In-depth cultivation of the pig gut microbiome towards novel bacterial diversity and tailored functional studies.</title>
        <authorList>
            <person name="Wylensek D."/>
            <person name="Hitch T.C.A."/>
            <person name="Clavel T."/>
        </authorList>
    </citation>
    <scope>NUCLEOTIDE SEQUENCE [LARGE SCALE GENOMIC DNA]</scope>
    <source>
        <strain evidence="2 3">MUC/MUC-530-WT-4D</strain>
    </source>
</reference>
<dbReference type="InterPro" id="IPR003615">
    <property type="entry name" value="HNH_nuc"/>
</dbReference>
<dbReference type="SMART" id="SM00507">
    <property type="entry name" value="HNHc"/>
    <property type="match status" value="1"/>
</dbReference>
<dbReference type="Gene3D" id="3.90.75.20">
    <property type="match status" value="1"/>
</dbReference>
<sequence>MWINSLSFSIPAKRRLRAMTKRATQHKSNTPVEWEQAEGFSRYLISTDGQVYSIDNDKILKPNKNSSGYVRVPLYNDENEYKQTLVHRLVYMAHVGPIPKGMQINHKDEDKTNNCIENLEVVTPKQNIHYGSASIRRSESVKRYWQEKRKMAAC</sequence>
<dbReference type="AlphaFoldDB" id="A0A6L5YSR9"/>
<gene>
    <name evidence="2" type="ORF">FYJ75_08210</name>
</gene>
<dbReference type="EMBL" id="VUNI01000012">
    <property type="protein sequence ID" value="MST75009.1"/>
    <property type="molecule type" value="Genomic_DNA"/>
</dbReference>
<feature type="domain" description="HNH nuclease" evidence="1">
    <location>
        <begin position="80"/>
        <end position="128"/>
    </location>
</feature>
<dbReference type="InterPro" id="IPR044925">
    <property type="entry name" value="His-Me_finger_sf"/>
</dbReference>
<comment type="caution">
    <text evidence="2">The sequence shown here is derived from an EMBL/GenBank/DDBJ whole genome shotgun (WGS) entry which is preliminary data.</text>
</comment>
<accession>A0A6L5YSR9</accession>
<dbReference type="Proteomes" id="UP000474024">
    <property type="component" value="Unassembled WGS sequence"/>
</dbReference>
<protein>
    <recommendedName>
        <fullName evidence="1">HNH nuclease domain-containing protein</fullName>
    </recommendedName>
</protein>
<name>A0A6L5YSR9_9FIRM</name>
<dbReference type="Pfam" id="PF13392">
    <property type="entry name" value="HNH_3"/>
    <property type="match status" value="1"/>
</dbReference>
<dbReference type="GO" id="GO:0016788">
    <property type="term" value="F:hydrolase activity, acting on ester bonds"/>
    <property type="evidence" value="ECO:0007669"/>
    <property type="project" value="InterPro"/>
</dbReference>
<evidence type="ECO:0000259" key="1">
    <source>
        <dbReference type="SMART" id="SM00507"/>
    </source>
</evidence>
<evidence type="ECO:0000313" key="3">
    <source>
        <dbReference type="Proteomes" id="UP000474024"/>
    </source>
</evidence>